<feature type="transmembrane region" description="Helical" evidence="3">
    <location>
        <begin position="31"/>
        <end position="49"/>
    </location>
</feature>
<dbReference type="RefSeq" id="WP_192755934.1">
    <property type="nucleotide sequence ID" value="NZ_BAABJL010000081.1"/>
</dbReference>
<dbReference type="InterPro" id="IPR050922">
    <property type="entry name" value="LytR/CpsA/Psr_CW_biosynth"/>
</dbReference>
<name>A0A927NA18_9ACTN</name>
<gene>
    <name evidence="5" type="ORF">HEB94_009836</name>
</gene>
<keyword evidence="6" id="KW-1185">Reference proteome</keyword>
<dbReference type="Pfam" id="PF03816">
    <property type="entry name" value="LytR_cpsA_psr"/>
    <property type="match status" value="1"/>
</dbReference>
<dbReference type="NCBIfam" id="TIGR00350">
    <property type="entry name" value="lytR_cpsA_psr"/>
    <property type="match status" value="1"/>
</dbReference>
<keyword evidence="3" id="KW-0812">Transmembrane</keyword>
<comment type="caution">
    <text evidence="5">The sequence shown here is derived from an EMBL/GenBank/DDBJ whole genome shotgun (WGS) entry which is preliminary data.</text>
</comment>
<accession>A0A927NA18</accession>
<evidence type="ECO:0000313" key="6">
    <source>
        <dbReference type="Proteomes" id="UP000638648"/>
    </source>
</evidence>
<dbReference type="EMBL" id="JADBEM010000001">
    <property type="protein sequence ID" value="MBE1612988.1"/>
    <property type="molecule type" value="Genomic_DNA"/>
</dbReference>
<proteinExistence type="inferred from homology"/>
<feature type="region of interest" description="Disordered" evidence="2">
    <location>
        <begin position="435"/>
        <end position="490"/>
    </location>
</feature>
<comment type="similarity">
    <text evidence="1">Belongs to the LytR/CpsA/Psr (LCP) family.</text>
</comment>
<dbReference type="Proteomes" id="UP000638648">
    <property type="component" value="Unassembled WGS sequence"/>
</dbReference>
<organism evidence="5 6">
    <name type="scientific">Actinopolymorpha pittospori</name>
    <dbReference type="NCBI Taxonomy" id="648752"/>
    <lineage>
        <taxon>Bacteria</taxon>
        <taxon>Bacillati</taxon>
        <taxon>Actinomycetota</taxon>
        <taxon>Actinomycetes</taxon>
        <taxon>Propionibacteriales</taxon>
        <taxon>Actinopolymorphaceae</taxon>
        <taxon>Actinopolymorpha</taxon>
    </lineage>
</organism>
<keyword evidence="3" id="KW-0472">Membrane</keyword>
<feature type="transmembrane region" description="Helical" evidence="3">
    <location>
        <begin position="6"/>
        <end position="24"/>
    </location>
</feature>
<feature type="transmembrane region" description="Helical" evidence="3">
    <location>
        <begin position="64"/>
        <end position="84"/>
    </location>
</feature>
<dbReference type="PANTHER" id="PTHR33392">
    <property type="entry name" value="POLYISOPRENYL-TEICHOIC ACID--PEPTIDOGLYCAN TEICHOIC ACID TRANSFERASE TAGU"/>
    <property type="match status" value="1"/>
</dbReference>
<feature type="domain" description="Cell envelope-related transcriptional attenuator" evidence="4">
    <location>
        <begin position="180"/>
        <end position="360"/>
    </location>
</feature>
<evidence type="ECO:0000256" key="1">
    <source>
        <dbReference type="ARBA" id="ARBA00006068"/>
    </source>
</evidence>
<protein>
    <submittedName>
        <fullName evidence="5">LCP family protein required for cell wall assembly</fullName>
    </submittedName>
</protein>
<feature type="transmembrane region" description="Helical" evidence="3">
    <location>
        <begin position="105"/>
        <end position="125"/>
    </location>
</feature>
<keyword evidence="3" id="KW-1133">Transmembrane helix</keyword>
<evidence type="ECO:0000259" key="4">
    <source>
        <dbReference type="Pfam" id="PF03816"/>
    </source>
</evidence>
<evidence type="ECO:0000256" key="2">
    <source>
        <dbReference type="SAM" id="MobiDB-lite"/>
    </source>
</evidence>
<dbReference type="InterPro" id="IPR004474">
    <property type="entry name" value="LytR_CpsA_psr"/>
</dbReference>
<dbReference type="Gene3D" id="3.40.630.190">
    <property type="entry name" value="LCP protein"/>
    <property type="match status" value="1"/>
</dbReference>
<reference evidence="5" key="1">
    <citation type="submission" date="2020-10" db="EMBL/GenBank/DDBJ databases">
        <title>Sequencing the genomes of 1000 actinobacteria strains.</title>
        <authorList>
            <person name="Klenk H.-P."/>
        </authorList>
    </citation>
    <scope>NUCLEOTIDE SEQUENCE</scope>
    <source>
        <strain evidence="5">DSM 45354</strain>
    </source>
</reference>
<sequence>MSFTKALLLTILGTLIPGVGLLAAGRRKLGAAVLAIAILLAGFGAYLAVAQQRAILHWAVQSEALLVIGILLPTIGLAWMIVIVGTYRSLRPWKISPLQRIGGSALVTLLALAVLAPLAVGGRYAQVQKGVVEDVFAGATSKSATRPKNATAADPWAGQDRVNLLLLGGDGGDDRQGIRPDSLQVASIDTHTGNTVLFSLPRNLEKVPFPPDSPLADAYPNGVYAGGGDQLEWMINSIYRNVPAQHPGLLDSDNPGADATKLAVGAALGIKLDYYVLINLKGFQELVNALGGITVNINEKVAIGGAMDEGIRPHDYLQPGPDQHLDGYHALWFARGRYGADDYQRMERQRCAMKAIIDQSNPATVLTRYERIAKTSKQIVLTDIPGSLLPAFVDLSMRVKGGEIKSIAFTNKIIKPWNPDYDLIHSKVRTAINASTATKAPAKPRPSTSDPAKPTPTKAPTKAPTPNGTPDPKTAPADNLADACAYRPVS</sequence>
<dbReference type="AlphaFoldDB" id="A0A927NA18"/>
<evidence type="ECO:0000256" key="3">
    <source>
        <dbReference type="SAM" id="Phobius"/>
    </source>
</evidence>
<feature type="compositionally biased region" description="Low complexity" evidence="2">
    <location>
        <begin position="451"/>
        <end position="466"/>
    </location>
</feature>
<dbReference type="PANTHER" id="PTHR33392:SF6">
    <property type="entry name" value="POLYISOPRENYL-TEICHOIC ACID--PEPTIDOGLYCAN TEICHOIC ACID TRANSFERASE TAGU"/>
    <property type="match status" value="1"/>
</dbReference>
<evidence type="ECO:0000313" key="5">
    <source>
        <dbReference type="EMBL" id="MBE1612988.1"/>
    </source>
</evidence>